<name>A0ABT1XTW3_9SPHN</name>
<dbReference type="Pfam" id="PF00226">
    <property type="entry name" value="DnaJ"/>
    <property type="match status" value="1"/>
</dbReference>
<evidence type="ECO:0000313" key="3">
    <source>
        <dbReference type="Proteomes" id="UP001206067"/>
    </source>
</evidence>
<sequence>MKQTRFHGRYEDAQRMCQHPGCREPGEFRAPGARGGSFDGPGEWRWFCLDHVREFNAGYDWFEGMSAEEILSAQSPIAGWQTETRAFRPTAGVDGMPRWADYDDPLDAISARANGIKSRARREAEMEMDGRFSPDEARALDTMGLGLDVDRQKLRRRYSELVRRYHPDRNGGDRKFEARLGRVVEAYQLLKKSRVFA</sequence>
<dbReference type="EMBL" id="JANKHH010000007">
    <property type="protein sequence ID" value="MCR2835077.1"/>
    <property type="molecule type" value="Genomic_DNA"/>
</dbReference>
<evidence type="ECO:0000259" key="1">
    <source>
        <dbReference type="PROSITE" id="PS50076"/>
    </source>
</evidence>
<dbReference type="Gene3D" id="1.10.287.110">
    <property type="entry name" value="DnaJ domain"/>
    <property type="match status" value="1"/>
</dbReference>
<evidence type="ECO:0000313" key="2">
    <source>
        <dbReference type="EMBL" id="MCR2835077.1"/>
    </source>
</evidence>
<organism evidence="2 3">
    <name type="scientific">Parerythrobacter lacustris</name>
    <dbReference type="NCBI Taxonomy" id="2969984"/>
    <lineage>
        <taxon>Bacteria</taxon>
        <taxon>Pseudomonadati</taxon>
        <taxon>Pseudomonadota</taxon>
        <taxon>Alphaproteobacteria</taxon>
        <taxon>Sphingomonadales</taxon>
        <taxon>Erythrobacteraceae</taxon>
        <taxon>Parerythrobacter</taxon>
    </lineage>
</organism>
<dbReference type="InterPro" id="IPR001623">
    <property type="entry name" value="DnaJ_domain"/>
</dbReference>
<comment type="caution">
    <text evidence="2">The sequence shown here is derived from an EMBL/GenBank/DDBJ whole genome shotgun (WGS) entry which is preliminary data.</text>
</comment>
<dbReference type="PROSITE" id="PS50076">
    <property type="entry name" value="DNAJ_2"/>
    <property type="match status" value="1"/>
</dbReference>
<dbReference type="CDD" id="cd06257">
    <property type="entry name" value="DnaJ"/>
    <property type="match status" value="1"/>
</dbReference>
<feature type="domain" description="J" evidence="1">
    <location>
        <begin position="138"/>
        <end position="195"/>
    </location>
</feature>
<dbReference type="Proteomes" id="UP001206067">
    <property type="component" value="Unassembled WGS sequence"/>
</dbReference>
<proteinExistence type="predicted"/>
<dbReference type="RefSeq" id="WP_257596946.1">
    <property type="nucleotide sequence ID" value="NZ_JANKHH010000007.1"/>
</dbReference>
<protein>
    <submittedName>
        <fullName evidence="2">J domain-containing protein</fullName>
    </submittedName>
</protein>
<accession>A0ABT1XTW3</accession>
<gene>
    <name evidence="2" type="ORF">NSO95_14100</name>
</gene>
<dbReference type="InterPro" id="IPR036869">
    <property type="entry name" value="J_dom_sf"/>
</dbReference>
<dbReference type="SMART" id="SM00271">
    <property type="entry name" value="DnaJ"/>
    <property type="match status" value="1"/>
</dbReference>
<dbReference type="PRINTS" id="PR00625">
    <property type="entry name" value="JDOMAIN"/>
</dbReference>
<reference evidence="2 3" key="1">
    <citation type="submission" date="2022-08" db="EMBL/GenBank/DDBJ databases">
        <title>Polyphasic taxonomy analysis of Qipengyuania sp.RS5-5.</title>
        <authorList>
            <person name="Xamxidin M."/>
            <person name="Wu M."/>
        </authorList>
    </citation>
    <scope>NUCLEOTIDE SEQUENCE [LARGE SCALE GENOMIC DNA]</scope>
    <source>
        <strain evidence="2 3">RS5-5</strain>
    </source>
</reference>
<keyword evidence="3" id="KW-1185">Reference proteome</keyword>
<dbReference type="SUPFAM" id="SSF46565">
    <property type="entry name" value="Chaperone J-domain"/>
    <property type="match status" value="1"/>
</dbReference>